<evidence type="ECO:0000259" key="1">
    <source>
        <dbReference type="SMART" id="SM00382"/>
    </source>
</evidence>
<dbReference type="InterPro" id="IPR049945">
    <property type="entry name" value="AAA_22"/>
</dbReference>
<keyword evidence="5" id="KW-1185">Reference proteome</keyword>
<dbReference type="OrthoDB" id="7828921at2"/>
<evidence type="ECO:0000313" key="3">
    <source>
        <dbReference type="EMBL" id="KPP91572.1"/>
    </source>
</evidence>
<reference evidence="2 5" key="2">
    <citation type="submission" date="2016-01" db="EMBL/GenBank/DDBJ databases">
        <authorList>
            <person name="Varghese N."/>
        </authorList>
    </citation>
    <scope>NUCLEOTIDE SEQUENCE [LARGE SCALE GENOMIC DNA]</scope>
    <source>
        <strain evidence="2 5">HL-91</strain>
    </source>
</reference>
<dbReference type="AlphaFoldDB" id="A0A0P7VWP0"/>
<proteinExistence type="predicted"/>
<dbReference type="RefSeq" id="WP_072246735.1">
    <property type="nucleotide sequence ID" value="NZ_FBYC01000004.1"/>
</dbReference>
<dbReference type="GO" id="GO:0016887">
    <property type="term" value="F:ATP hydrolysis activity"/>
    <property type="evidence" value="ECO:0007669"/>
    <property type="project" value="InterPro"/>
</dbReference>
<dbReference type="PANTHER" id="PTHR35894:SF1">
    <property type="entry name" value="PHOSPHORIBULOKINASE _ URIDINE KINASE FAMILY"/>
    <property type="match status" value="1"/>
</dbReference>
<evidence type="ECO:0000313" key="5">
    <source>
        <dbReference type="Proteomes" id="UP000182045"/>
    </source>
</evidence>
<feature type="domain" description="AAA+ ATPase" evidence="1">
    <location>
        <begin position="48"/>
        <end position="189"/>
    </location>
</feature>
<reference evidence="3 4" key="1">
    <citation type="submission" date="2015-09" db="EMBL/GenBank/DDBJ databases">
        <title>Identification and resolution of microdiversity through metagenomic sequencing of parallel consortia.</title>
        <authorList>
            <person name="Nelson W.C."/>
            <person name="Romine M.F."/>
            <person name="Lindemann S.R."/>
        </authorList>
    </citation>
    <scope>NUCLEOTIDE SEQUENCE [LARGE SCALE GENOMIC DNA]</scope>
    <source>
        <strain evidence="3">HL-91</strain>
    </source>
</reference>
<dbReference type="EMBL" id="FBYC01000004">
    <property type="protein sequence ID" value="CUX82894.1"/>
    <property type="molecule type" value="Genomic_DNA"/>
</dbReference>
<evidence type="ECO:0000313" key="2">
    <source>
        <dbReference type="EMBL" id="CUX82894.1"/>
    </source>
</evidence>
<dbReference type="Proteomes" id="UP000050413">
    <property type="component" value="Unassembled WGS sequence"/>
</dbReference>
<dbReference type="SUPFAM" id="SSF52540">
    <property type="entry name" value="P-loop containing nucleoside triphosphate hydrolases"/>
    <property type="match status" value="1"/>
</dbReference>
<dbReference type="PANTHER" id="PTHR35894">
    <property type="entry name" value="GENERAL SECRETION PATHWAY PROTEIN A-RELATED"/>
    <property type="match status" value="1"/>
</dbReference>
<accession>A0A0P7VWP0</accession>
<dbReference type="InterPro" id="IPR052026">
    <property type="entry name" value="ExeA_AAA_ATPase_DNA-bind"/>
</dbReference>
<dbReference type="InterPro" id="IPR003593">
    <property type="entry name" value="AAA+_ATPase"/>
</dbReference>
<evidence type="ECO:0000313" key="4">
    <source>
        <dbReference type="Proteomes" id="UP000050413"/>
    </source>
</evidence>
<dbReference type="Proteomes" id="UP000182045">
    <property type="component" value="Unassembled WGS sequence"/>
</dbReference>
<dbReference type="Pfam" id="PF13401">
    <property type="entry name" value="AAA_22"/>
    <property type="match status" value="1"/>
</dbReference>
<dbReference type="Gene3D" id="3.40.50.300">
    <property type="entry name" value="P-loop containing nucleotide triphosphate hydrolases"/>
    <property type="match status" value="1"/>
</dbReference>
<comment type="caution">
    <text evidence="3">The sequence shown here is derived from an EMBL/GenBank/DDBJ whole genome shotgun (WGS) entry which is preliminary data.</text>
</comment>
<sequence>MAHGFSSYLDHFGFKQRPFSLTPDPEFLFWSDTARGAYAMLQYGLSTRAPITLLTGEIGAGKTVLLQHFIEEADEDDSLSIALVTNTRPNTREILQWLLPELTQSDLSDESKFLKVQEFLIQEFNEGRRVLLVIDEAQNLSLEALEELRMLTNINLGKEEVLQLFLIGQPELRDHVRRRELVQFAQRVAANYHLPYMQPETVLHYISHRLKVAGGKPNVFSKQAAMLIHEVTGGVPRLINQLCDMSLTYAFAQSDQVVKRATVQSVLDDGIFFAPLRD</sequence>
<name>A0A0P7VWP0_9RHOB</name>
<dbReference type="InterPro" id="IPR027417">
    <property type="entry name" value="P-loop_NTPase"/>
</dbReference>
<protein>
    <submittedName>
        <fullName evidence="3">Type II secretory pathway, component ExeA (Predicted ATPase)</fullName>
    </submittedName>
</protein>
<organism evidence="3 4">
    <name type="scientific">Roseibaca calidilacus</name>
    <dbReference type="NCBI Taxonomy" id="1666912"/>
    <lineage>
        <taxon>Bacteria</taxon>
        <taxon>Pseudomonadati</taxon>
        <taxon>Pseudomonadota</taxon>
        <taxon>Alphaproteobacteria</taxon>
        <taxon>Rhodobacterales</taxon>
        <taxon>Paracoccaceae</taxon>
        <taxon>Roseinatronobacter</taxon>
    </lineage>
</organism>
<dbReference type="PATRIC" id="fig|1666912.4.peg.1191"/>
<dbReference type="STRING" id="1666912.Ga0058931_2648"/>
<dbReference type="SMART" id="SM00382">
    <property type="entry name" value="AAA"/>
    <property type="match status" value="1"/>
</dbReference>
<dbReference type="EMBL" id="LJSG01000013">
    <property type="protein sequence ID" value="KPP91572.1"/>
    <property type="molecule type" value="Genomic_DNA"/>
</dbReference>
<gene>
    <name evidence="2" type="ORF">Ga0058931_2648</name>
    <name evidence="3" type="ORF">HLUCCA05_00250</name>
</gene>